<reference evidence="7" key="1">
    <citation type="submission" date="2012-12" db="EMBL/GenBank/DDBJ databases">
        <title>Identification and characterization of a phenylalanine ammonia-lyase gene family in Isatis indigotica Fort.</title>
        <authorList>
            <person name="Liu Q."/>
            <person name="Chen J."/>
            <person name="Zhou X."/>
            <person name="Di P."/>
            <person name="Xiao Y."/>
            <person name="Xuan H."/>
            <person name="Zhang L."/>
            <person name="Chen W."/>
        </authorList>
    </citation>
    <scope>NUCLEOTIDE SEQUENCE</scope>
    <source>
        <tissue evidence="7">Salivary gland</tissue>
    </source>
</reference>
<dbReference type="EMBL" id="GADI01008675">
    <property type="protein sequence ID" value="JAA65133.1"/>
    <property type="molecule type" value="mRNA"/>
</dbReference>
<dbReference type="PROSITE" id="PS50157">
    <property type="entry name" value="ZINC_FINGER_C2H2_2"/>
    <property type="match status" value="1"/>
</dbReference>
<evidence type="ECO:0000313" key="7">
    <source>
        <dbReference type="EMBL" id="JAA65133.1"/>
    </source>
</evidence>
<evidence type="ECO:0000259" key="6">
    <source>
        <dbReference type="PROSITE" id="PS50157"/>
    </source>
</evidence>
<proteinExistence type="evidence at transcript level"/>
<evidence type="ECO:0000256" key="1">
    <source>
        <dbReference type="ARBA" id="ARBA00022723"/>
    </source>
</evidence>
<dbReference type="Gene3D" id="3.30.160.60">
    <property type="entry name" value="Classic Zinc Finger"/>
    <property type="match status" value="1"/>
</dbReference>
<keyword evidence="2" id="KW-0677">Repeat</keyword>
<sequence>DYYTSLTNACIVPRHLLGSFLLPATCTVTHARGATNASNVPRPFFSMRDLMQHIRMHTGEKRYTYTRNVPKFLMRPDLPHADTYRRETLPFSKSKNLTWHIQVHTGERRSICEQCPQAFSVRGDLARHMEKHTERPRKCEQCPKALHSDLSTCPQRTKEQMS</sequence>
<organism evidence="7">
    <name type="scientific">Ixodes ricinus</name>
    <name type="common">Common tick</name>
    <name type="synonym">Acarus ricinus</name>
    <dbReference type="NCBI Taxonomy" id="34613"/>
    <lineage>
        <taxon>Eukaryota</taxon>
        <taxon>Metazoa</taxon>
        <taxon>Ecdysozoa</taxon>
        <taxon>Arthropoda</taxon>
        <taxon>Chelicerata</taxon>
        <taxon>Arachnida</taxon>
        <taxon>Acari</taxon>
        <taxon>Parasitiformes</taxon>
        <taxon>Ixodida</taxon>
        <taxon>Ixodoidea</taxon>
        <taxon>Ixodidae</taxon>
        <taxon>Ixodinae</taxon>
        <taxon>Ixodes</taxon>
    </lineage>
</organism>
<protein>
    <submittedName>
        <fullName evidence="7">Putative c2h2-type zn-finger protein</fullName>
    </submittedName>
</protein>
<evidence type="ECO:0000256" key="5">
    <source>
        <dbReference type="PROSITE-ProRule" id="PRU00042"/>
    </source>
</evidence>
<dbReference type="PROSITE" id="PS00028">
    <property type="entry name" value="ZINC_FINGER_C2H2_1"/>
    <property type="match status" value="1"/>
</dbReference>
<keyword evidence="1" id="KW-0479">Metal-binding</keyword>
<accession>A0A0K8R2V4</accession>
<dbReference type="InterPro" id="IPR036236">
    <property type="entry name" value="Znf_C2H2_sf"/>
</dbReference>
<evidence type="ECO:0000256" key="3">
    <source>
        <dbReference type="ARBA" id="ARBA00022771"/>
    </source>
</evidence>
<dbReference type="PANTHER" id="PTHR23226">
    <property type="entry name" value="ZINC FINGER AND SCAN DOMAIN-CONTAINING"/>
    <property type="match status" value="1"/>
</dbReference>
<feature type="domain" description="C2H2-type" evidence="6">
    <location>
        <begin position="110"/>
        <end position="137"/>
    </location>
</feature>
<feature type="non-terminal residue" evidence="7">
    <location>
        <position position="162"/>
    </location>
</feature>
<keyword evidence="3 5" id="KW-0863">Zinc-finger</keyword>
<dbReference type="GO" id="GO:0008270">
    <property type="term" value="F:zinc ion binding"/>
    <property type="evidence" value="ECO:0007669"/>
    <property type="project" value="UniProtKB-KW"/>
</dbReference>
<dbReference type="AlphaFoldDB" id="A0A0K8R2V4"/>
<dbReference type="GO" id="GO:0005634">
    <property type="term" value="C:nucleus"/>
    <property type="evidence" value="ECO:0007669"/>
    <property type="project" value="UniProtKB-ARBA"/>
</dbReference>
<dbReference type="SUPFAM" id="SSF57667">
    <property type="entry name" value="beta-beta-alpha zinc fingers"/>
    <property type="match status" value="1"/>
</dbReference>
<evidence type="ECO:0000256" key="4">
    <source>
        <dbReference type="ARBA" id="ARBA00022833"/>
    </source>
</evidence>
<dbReference type="InterPro" id="IPR013087">
    <property type="entry name" value="Znf_C2H2_type"/>
</dbReference>
<feature type="non-terminal residue" evidence="7">
    <location>
        <position position="1"/>
    </location>
</feature>
<keyword evidence="4" id="KW-0862">Zinc</keyword>
<dbReference type="Pfam" id="PF00096">
    <property type="entry name" value="zf-C2H2"/>
    <property type="match status" value="1"/>
</dbReference>
<dbReference type="FunFam" id="3.30.160.60:FF:000446">
    <property type="entry name" value="Zinc finger protein"/>
    <property type="match status" value="1"/>
</dbReference>
<name>A0A0K8R2V4_IXORI</name>
<evidence type="ECO:0000256" key="2">
    <source>
        <dbReference type="ARBA" id="ARBA00022737"/>
    </source>
</evidence>